<evidence type="ECO:0000313" key="1">
    <source>
        <dbReference type="Proteomes" id="UP000887580"/>
    </source>
</evidence>
<reference evidence="2" key="1">
    <citation type="submission" date="2022-11" db="UniProtKB">
        <authorList>
            <consortium name="WormBaseParasite"/>
        </authorList>
    </citation>
    <scope>IDENTIFICATION</scope>
</reference>
<sequence>MTNTMSTESKCRALLIRLSCDKLLKCRRSPDVLKRQIQILSVLKHAHDENAKFEPECSHLLQKRAPRLVVTFEQAPIQRLQPSTSESSSLSKSTSTTTSTLAQAQENKDREVPTSQPMEQIEFDEQECIEEDGGSMARKRKNHSKVDAVSSEKRHCDKESPSSHGTSSNSPSNSY</sequence>
<organism evidence="1 2">
    <name type="scientific">Panagrolaimus sp. PS1159</name>
    <dbReference type="NCBI Taxonomy" id="55785"/>
    <lineage>
        <taxon>Eukaryota</taxon>
        <taxon>Metazoa</taxon>
        <taxon>Ecdysozoa</taxon>
        <taxon>Nematoda</taxon>
        <taxon>Chromadorea</taxon>
        <taxon>Rhabditida</taxon>
        <taxon>Tylenchina</taxon>
        <taxon>Panagrolaimomorpha</taxon>
        <taxon>Panagrolaimoidea</taxon>
        <taxon>Panagrolaimidae</taxon>
        <taxon>Panagrolaimus</taxon>
    </lineage>
</organism>
<protein>
    <submittedName>
        <fullName evidence="2">Uncharacterized protein</fullName>
    </submittedName>
</protein>
<dbReference type="WBParaSite" id="PS1159_v2.g15786.t1">
    <property type="protein sequence ID" value="PS1159_v2.g15786.t1"/>
    <property type="gene ID" value="PS1159_v2.g15786"/>
</dbReference>
<accession>A0AC35FBJ8</accession>
<evidence type="ECO:0000313" key="2">
    <source>
        <dbReference type="WBParaSite" id="PS1159_v2.g15786.t1"/>
    </source>
</evidence>
<name>A0AC35FBJ8_9BILA</name>
<proteinExistence type="predicted"/>
<dbReference type="Proteomes" id="UP000887580">
    <property type="component" value="Unplaced"/>
</dbReference>